<name>A0AAN8S7U3_POLSC</name>
<gene>
    <name evidence="2" type="ORF">RUM43_010048</name>
</gene>
<sequence length="66" mass="7934">MFISKNKKREEKGKNRSDVSRARRHGGRSLQTIRCGRVCRIEEFLERKRVEDEDEEEFGNKSYDEN</sequence>
<dbReference type="AlphaFoldDB" id="A0AAN8S7U3"/>
<evidence type="ECO:0000313" key="3">
    <source>
        <dbReference type="Proteomes" id="UP001372834"/>
    </source>
</evidence>
<dbReference type="EMBL" id="JAWJWE010000004">
    <property type="protein sequence ID" value="KAK6636388.1"/>
    <property type="molecule type" value="Genomic_DNA"/>
</dbReference>
<feature type="compositionally biased region" description="Basic and acidic residues" evidence="1">
    <location>
        <begin position="8"/>
        <end position="21"/>
    </location>
</feature>
<accession>A0AAN8S7U3</accession>
<evidence type="ECO:0000256" key="1">
    <source>
        <dbReference type="SAM" id="MobiDB-lite"/>
    </source>
</evidence>
<proteinExistence type="predicted"/>
<comment type="caution">
    <text evidence="2">The sequence shown here is derived from an EMBL/GenBank/DDBJ whole genome shotgun (WGS) entry which is preliminary data.</text>
</comment>
<protein>
    <submittedName>
        <fullName evidence="2">Uncharacterized protein</fullName>
    </submittedName>
</protein>
<evidence type="ECO:0000313" key="2">
    <source>
        <dbReference type="EMBL" id="KAK6636388.1"/>
    </source>
</evidence>
<dbReference type="Proteomes" id="UP001372834">
    <property type="component" value="Unassembled WGS sequence"/>
</dbReference>
<feature type="region of interest" description="Disordered" evidence="1">
    <location>
        <begin position="1"/>
        <end position="28"/>
    </location>
</feature>
<organism evidence="2 3">
    <name type="scientific">Polyplax serrata</name>
    <name type="common">Common mouse louse</name>
    <dbReference type="NCBI Taxonomy" id="468196"/>
    <lineage>
        <taxon>Eukaryota</taxon>
        <taxon>Metazoa</taxon>
        <taxon>Ecdysozoa</taxon>
        <taxon>Arthropoda</taxon>
        <taxon>Hexapoda</taxon>
        <taxon>Insecta</taxon>
        <taxon>Pterygota</taxon>
        <taxon>Neoptera</taxon>
        <taxon>Paraneoptera</taxon>
        <taxon>Psocodea</taxon>
        <taxon>Troctomorpha</taxon>
        <taxon>Phthiraptera</taxon>
        <taxon>Anoplura</taxon>
        <taxon>Polyplacidae</taxon>
        <taxon>Polyplax</taxon>
    </lineage>
</organism>
<reference evidence="2 3" key="1">
    <citation type="submission" date="2023-10" db="EMBL/GenBank/DDBJ databases">
        <title>Genomes of two closely related lineages of the louse Polyplax serrata with different host specificities.</title>
        <authorList>
            <person name="Martinu J."/>
            <person name="Tarabai H."/>
            <person name="Stefka J."/>
            <person name="Hypsa V."/>
        </authorList>
    </citation>
    <scope>NUCLEOTIDE SEQUENCE [LARGE SCALE GENOMIC DNA]</scope>
    <source>
        <strain evidence="2">HR10_N</strain>
    </source>
</reference>